<dbReference type="GO" id="GO:0008810">
    <property type="term" value="F:cellulase activity"/>
    <property type="evidence" value="ECO:0007669"/>
    <property type="project" value="UniProtKB-EC"/>
</dbReference>
<evidence type="ECO:0000256" key="9">
    <source>
        <dbReference type="RuleBase" id="RU361166"/>
    </source>
</evidence>
<reference evidence="12" key="1">
    <citation type="submission" date="2019-12" db="EMBL/GenBank/DDBJ databases">
        <title>Genome sequencing and annotation of Brassica cretica.</title>
        <authorList>
            <person name="Studholme D.J."/>
            <person name="Sarris P."/>
        </authorList>
    </citation>
    <scope>NUCLEOTIDE SEQUENCE</scope>
    <source>
        <strain evidence="12">PFS-109/04</strain>
        <tissue evidence="12">Leaf</tissue>
    </source>
</reference>
<feature type="domain" description="Glycoside hydrolase family 9" evidence="11">
    <location>
        <begin position="174"/>
        <end position="421"/>
    </location>
</feature>
<dbReference type="PANTHER" id="PTHR22298">
    <property type="entry name" value="ENDO-1,4-BETA-GLUCANASE"/>
    <property type="match status" value="1"/>
</dbReference>
<comment type="catalytic activity">
    <reaction evidence="1 9">
        <text>Endohydrolysis of (1-&gt;4)-beta-D-glucosidic linkages in cellulose, lichenin and cereal beta-D-glucans.</text>
        <dbReference type="EC" id="3.2.1.4"/>
    </reaction>
</comment>
<evidence type="ECO:0000256" key="3">
    <source>
        <dbReference type="ARBA" id="ARBA00022801"/>
    </source>
</evidence>
<keyword evidence="7 8" id="KW-0624">Polysaccharide degradation</keyword>
<comment type="caution">
    <text evidence="12">The sequence shown here is derived from an EMBL/GenBank/DDBJ whole genome shotgun (WGS) entry which is preliminary data.</text>
</comment>
<keyword evidence="5 8" id="KW-0119">Carbohydrate metabolism</keyword>
<evidence type="ECO:0000313" key="13">
    <source>
        <dbReference type="Proteomes" id="UP000712600"/>
    </source>
</evidence>
<dbReference type="InterPro" id="IPR018221">
    <property type="entry name" value="Glyco_hydro_9_His_AS"/>
</dbReference>
<keyword evidence="10" id="KW-0812">Transmembrane</keyword>
<comment type="similarity">
    <text evidence="2 8 9">Belongs to the glycosyl hydrolase 9 (cellulase E) family.</text>
</comment>
<dbReference type="InterPro" id="IPR008928">
    <property type="entry name" value="6-hairpin_glycosidase_sf"/>
</dbReference>
<evidence type="ECO:0000259" key="11">
    <source>
        <dbReference type="Pfam" id="PF00759"/>
    </source>
</evidence>
<protein>
    <recommendedName>
        <fullName evidence="9">Endoglucanase</fullName>
        <ecNumber evidence="9">3.2.1.4</ecNumber>
    </recommendedName>
</protein>
<name>A0A8S9QZU0_BRACR</name>
<proteinExistence type="inferred from homology"/>
<keyword evidence="4 9" id="KW-0136">Cellulose degradation</keyword>
<evidence type="ECO:0000256" key="10">
    <source>
        <dbReference type="SAM" id="Phobius"/>
    </source>
</evidence>
<dbReference type="AlphaFoldDB" id="A0A8S9QZU0"/>
<keyword evidence="6 8" id="KW-0326">Glycosidase</keyword>
<gene>
    <name evidence="12" type="ORF">F2Q69_00017783</name>
</gene>
<dbReference type="Proteomes" id="UP000712600">
    <property type="component" value="Unassembled WGS sequence"/>
</dbReference>
<evidence type="ECO:0000256" key="1">
    <source>
        <dbReference type="ARBA" id="ARBA00000966"/>
    </source>
</evidence>
<keyword evidence="10" id="KW-1133">Transmembrane helix</keyword>
<evidence type="ECO:0000256" key="7">
    <source>
        <dbReference type="ARBA" id="ARBA00023326"/>
    </source>
</evidence>
<dbReference type="PROSITE" id="PS00592">
    <property type="entry name" value="GH9_2"/>
    <property type="match status" value="1"/>
</dbReference>
<dbReference type="Pfam" id="PF00759">
    <property type="entry name" value="Glyco_hydro_9"/>
    <property type="match status" value="2"/>
</dbReference>
<dbReference type="Gene3D" id="1.50.10.10">
    <property type="match status" value="2"/>
</dbReference>
<dbReference type="InterPro" id="IPR012341">
    <property type="entry name" value="6hp_glycosidase-like_sf"/>
</dbReference>
<keyword evidence="3 8" id="KW-0378">Hydrolase</keyword>
<keyword evidence="10" id="KW-0472">Membrane</keyword>
<dbReference type="EC" id="3.2.1.4" evidence="9"/>
<feature type="domain" description="Glycoside hydrolase family 9" evidence="11">
    <location>
        <begin position="80"/>
        <end position="137"/>
    </location>
</feature>
<dbReference type="GO" id="GO:0030245">
    <property type="term" value="P:cellulose catabolic process"/>
    <property type="evidence" value="ECO:0007669"/>
    <property type="project" value="UniProtKB-KW"/>
</dbReference>
<dbReference type="EMBL" id="QGKX02000996">
    <property type="protein sequence ID" value="KAF3554845.1"/>
    <property type="molecule type" value="Genomic_DNA"/>
</dbReference>
<dbReference type="SUPFAM" id="SSF48208">
    <property type="entry name" value="Six-hairpin glycosidases"/>
    <property type="match status" value="1"/>
</dbReference>
<evidence type="ECO:0000256" key="2">
    <source>
        <dbReference type="ARBA" id="ARBA00007072"/>
    </source>
</evidence>
<evidence type="ECO:0000313" key="12">
    <source>
        <dbReference type="EMBL" id="KAF3554845.1"/>
    </source>
</evidence>
<evidence type="ECO:0000256" key="8">
    <source>
        <dbReference type="PROSITE-ProRule" id="PRU10059"/>
    </source>
</evidence>
<feature type="active site" evidence="8">
    <location>
        <position position="353"/>
    </location>
</feature>
<evidence type="ECO:0000256" key="4">
    <source>
        <dbReference type="ARBA" id="ARBA00023001"/>
    </source>
</evidence>
<accession>A0A8S9QZU0</accession>
<sequence>MRREVELQEVDWTAFPKPSEEMQSSWLLQHSPKPKKKTVRKHTCAWTLAFIGIGVVMAFSMTIRALTHRHHYQQQAPDAYNMALHTGLKFFNSQRSGRLPDENNITWRGDSCLQDGKYPGSSHPNLSGGYYGGGDAINAADSIHDMVSQVGSEGTERYCWMRPEDIDYERHLHLLWGGVWLYYATGDATYLDRVTTLALADPSDSFSRDSGVFSWNTKLAGAQLLLTRMRLFLSPGYPAEEVLRKFHNQISIVMCSYLPSFNKFNRTKGGLIQLNNGDPQPLQYAANAAFLAALYGDYLEASDTRGWSCGPNVYFTNVLRDFSRSQIDYILGKNPENISYVVGYGERYPKHVHHRGASIPKNRKESCKGGWKWRESSKENPNVIEGAMVAGPDGHDVFHDVRTANYTEPTLTGNAGLVAALVALSGEKHMLDKNRMFSAVPPLFPDAPPPPAPWAP</sequence>
<evidence type="ECO:0000256" key="6">
    <source>
        <dbReference type="ARBA" id="ARBA00023295"/>
    </source>
</evidence>
<organism evidence="12 13">
    <name type="scientific">Brassica cretica</name>
    <name type="common">Mustard</name>
    <dbReference type="NCBI Taxonomy" id="69181"/>
    <lineage>
        <taxon>Eukaryota</taxon>
        <taxon>Viridiplantae</taxon>
        <taxon>Streptophyta</taxon>
        <taxon>Embryophyta</taxon>
        <taxon>Tracheophyta</taxon>
        <taxon>Spermatophyta</taxon>
        <taxon>Magnoliopsida</taxon>
        <taxon>eudicotyledons</taxon>
        <taxon>Gunneridae</taxon>
        <taxon>Pentapetalae</taxon>
        <taxon>rosids</taxon>
        <taxon>malvids</taxon>
        <taxon>Brassicales</taxon>
        <taxon>Brassicaceae</taxon>
        <taxon>Brassiceae</taxon>
        <taxon>Brassica</taxon>
    </lineage>
</organism>
<dbReference type="InterPro" id="IPR001701">
    <property type="entry name" value="Glyco_hydro_9"/>
</dbReference>
<feature type="transmembrane region" description="Helical" evidence="10">
    <location>
        <begin position="43"/>
        <end position="63"/>
    </location>
</feature>
<evidence type="ECO:0000256" key="5">
    <source>
        <dbReference type="ARBA" id="ARBA00023277"/>
    </source>
</evidence>